<dbReference type="InterPro" id="IPR045865">
    <property type="entry name" value="ACT-like_dom_sf"/>
</dbReference>
<evidence type="ECO:0000313" key="2">
    <source>
        <dbReference type="EMBL" id="KKB48091.1"/>
    </source>
</evidence>
<dbReference type="PANTHER" id="PTHR40099">
    <property type="entry name" value="ACETOLACTATE SYNTHASE, SMALL SUBUNIT"/>
    <property type="match status" value="1"/>
</dbReference>
<dbReference type="EMBL" id="AQHV01000023">
    <property type="protein sequence ID" value="KKB48091.1"/>
    <property type="molecule type" value="Genomic_DNA"/>
</dbReference>
<dbReference type="Pfam" id="PF19571">
    <property type="entry name" value="ACT_8"/>
    <property type="match status" value="1"/>
</dbReference>
<dbReference type="CDD" id="cd04908">
    <property type="entry name" value="ACT_Bt0572_1"/>
    <property type="match status" value="1"/>
</dbReference>
<dbReference type="PATRIC" id="fig|927665.4.peg.4433"/>
<name>A0A0F5IRB9_9BACT</name>
<comment type="caution">
    <text evidence="2">The sequence shown here is derived from an EMBL/GenBank/DDBJ whole genome shotgun (WGS) entry which is preliminary data.</text>
</comment>
<dbReference type="GeneID" id="69980951"/>
<organism evidence="2 3">
    <name type="scientific">Parabacteroides goldsteinii DSM 19448 = WAL 12034</name>
    <dbReference type="NCBI Taxonomy" id="927665"/>
    <lineage>
        <taxon>Bacteria</taxon>
        <taxon>Pseudomonadati</taxon>
        <taxon>Bacteroidota</taxon>
        <taxon>Bacteroidia</taxon>
        <taxon>Bacteroidales</taxon>
        <taxon>Tannerellaceae</taxon>
        <taxon>Parabacteroides</taxon>
    </lineage>
</organism>
<dbReference type="InterPro" id="IPR045739">
    <property type="entry name" value="ACT_dom_pair"/>
</dbReference>
<gene>
    <name evidence="2" type="ORF">HMPREF1535_04317</name>
</gene>
<protein>
    <recommendedName>
        <fullName evidence="1">ACT domain-containing protein</fullName>
    </recommendedName>
</protein>
<dbReference type="Proteomes" id="UP000033047">
    <property type="component" value="Unassembled WGS sequence"/>
</dbReference>
<dbReference type="PROSITE" id="PS51671">
    <property type="entry name" value="ACT"/>
    <property type="match status" value="1"/>
</dbReference>
<dbReference type="HOGENOM" id="CLU_136790_2_1_10"/>
<accession>A0A0F5IRB9</accession>
<dbReference type="InterPro" id="IPR002912">
    <property type="entry name" value="ACT_dom"/>
</dbReference>
<dbReference type="CDD" id="cd04882">
    <property type="entry name" value="ACT_Bt0572_2"/>
    <property type="match status" value="1"/>
</dbReference>
<dbReference type="RefSeq" id="WP_007658150.1">
    <property type="nucleotide sequence ID" value="NZ_KQ033913.1"/>
</dbReference>
<sequence length="141" mass="15397">MLIKQLSIFLENKKGRFTEVAKILGEAGVNMSAFTVAENSDFGILRLIVSDTDKAIQVLREKLYAVSVADVVCLHCPNQPGALAKAMEIITSAGIFVEYMYAFSQGEAANVIIRPDNVEKCAEVLKANKLELIAASDLYKL</sequence>
<evidence type="ECO:0000313" key="3">
    <source>
        <dbReference type="Proteomes" id="UP000033047"/>
    </source>
</evidence>
<evidence type="ECO:0000259" key="1">
    <source>
        <dbReference type="PROSITE" id="PS51671"/>
    </source>
</evidence>
<reference evidence="2 3" key="1">
    <citation type="submission" date="2013-04" db="EMBL/GenBank/DDBJ databases">
        <title>The Genome Sequence of Parabacteroides goldsteinii DSM 19448.</title>
        <authorList>
            <consortium name="The Broad Institute Genomics Platform"/>
            <person name="Earl A."/>
            <person name="Ward D."/>
            <person name="Feldgarden M."/>
            <person name="Gevers D."/>
            <person name="Martens E."/>
            <person name="Sakamoto M."/>
            <person name="Benno Y."/>
            <person name="Song Y."/>
            <person name="Liu C."/>
            <person name="Lee J."/>
            <person name="Bolanos M."/>
            <person name="Vaisanen M.L."/>
            <person name="Finegold S.M."/>
            <person name="Walker B."/>
            <person name="Young S."/>
            <person name="Zeng Q."/>
            <person name="Gargeya S."/>
            <person name="Fitzgerald M."/>
            <person name="Haas B."/>
            <person name="Abouelleil A."/>
            <person name="Allen A.W."/>
            <person name="Alvarado L."/>
            <person name="Arachchi H.M."/>
            <person name="Berlin A.M."/>
            <person name="Chapman S.B."/>
            <person name="Gainer-Dewar J."/>
            <person name="Goldberg J."/>
            <person name="Griggs A."/>
            <person name="Gujja S."/>
            <person name="Hansen M."/>
            <person name="Howarth C."/>
            <person name="Imamovic A."/>
            <person name="Ireland A."/>
            <person name="Larimer J."/>
            <person name="McCowan C."/>
            <person name="Murphy C."/>
            <person name="Pearson M."/>
            <person name="Poon T.W."/>
            <person name="Priest M."/>
            <person name="Roberts A."/>
            <person name="Saif S."/>
            <person name="Shea T."/>
            <person name="Sisk P."/>
            <person name="Sykes S."/>
            <person name="Wortman J."/>
            <person name="Nusbaum C."/>
            <person name="Birren B."/>
        </authorList>
    </citation>
    <scope>NUCLEOTIDE SEQUENCE [LARGE SCALE GENOMIC DNA]</scope>
    <source>
        <strain evidence="2 3">DSM 19448</strain>
    </source>
</reference>
<dbReference type="SUPFAM" id="SSF55021">
    <property type="entry name" value="ACT-like"/>
    <property type="match status" value="2"/>
</dbReference>
<dbReference type="PANTHER" id="PTHR40099:SF1">
    <property type="entry name" value="ACETOLACTATE SYNTHASE, SMALL SUBUNIT"/>
    <property type="match status" value="1"/>
</dbReference>
<dbReference type="STRING" id="927665.HMPREF1535_04317"/>
<dbReference type="Gene3D" id="3.30.2130.10">
    <property type="entry name" value="VC0802-like"/>
    <property type="match status" value="1"/>
</dbReference>
<feature type="domain" description="ACT" evidence="1">
    <location>
        <begin position="71"/>
        <end position="141"/>
    </location>
</feature>
<proteinExistence type="predicted"/>
<dbReference type="AlphaFoldDB" id="A0A0F5IRB9"/>